<dbReference type="GO" id="GO:0005730">
    <property type="term" value="C:nucleolus"/>
    <property type="evidence" value="ECO:0007669"/>
    <property type="project" value="UniProtKB-SubCell"/>
</dbReference>
<evidence type="ECO:0000256" key="4">
    <source>
        <dbReference type="ARBA" id="ARBA00022490"/>
    </source>
</evidence>
<comment type="subcellular location">
    <subcellularLocation>
        <location evidence="1">Cytoplasm</location>
    </subcellularLocation>
    <subcellularLocation>
        <location evidence="2">Nucleus</location>
        <location evidence="2">Nucleolus</location>
    </subcellularLocation>
</comment>
<dbReference type="GO" id="GO:0071028">
    <property type="term" value="P:nuclear mRNA surveillance"/>
    <property type="evidence" value="ECO:0007669"/>
    <property type="project" value="TreeGrafter"/>
</dbReference>
<dbReference type="GO" id="GO:0016075">
    <property type="term" value="P:rRNA catabolic process"/>
    <property type="evidence" value="ECO:0007669"/>
    <property type="project" value="TreeGrafter"/>
</dbReference>
<evidence type="ECO:0000256" key="7">
    <source>
        <dbReference type="ARBA" id="ARBA00022884"/>
    </source>
</evidence>
<keyword evidence="6" id="KW-0271">Exosome</keyword>
<feature type="non-terminal residue" evidence="10">
    <location>
        <position position="1"/>
    </location>
</feature>
<proteinExistence type="inferred from homology"/>
<gene>
    <name evidence="10" type="ORF">THAOC_08025</name>
</gene>
<dbReference type="PANTHER" id="PTHR11097">
    <property type="entry name" value="EXOSOME COMPLEX EXONUCLEASE RIBOSOMAL RNA PROCESSING PROTEIN"/>
    <property type="match status" value="1"/>
</dbReference>
<name>K0SW12_THAOC</name>
<protein>
    <submittedName>
        <fullName evidence="10">Uncharacterized protein</fullName>
    </submittedName>
</protein>
<keyword evidence="4" id="KW-0963">Cytoplasm</keyword>
<evidence type="ECO:0000256" key="2">
    <source>
        <dbReference type="ARBA" id="ARBA00004604"/>
    </source>
</evidence>
<reference evidence="10 11" key="1">
    <citation type="journal article" date="2012" name="Genome Biol.">
        <title>Genome and low-iron response of an oceanic diatom adapted to chronic iron limitation.</title>
        <authorList>
            <person name="Lommer M."/>
            <person name="Specht M."/>
            <person name="Roy A.S."/>
            <person name="Kraemer L."/>
            <person name="Andreson R."/>
            <person name="Gutowska M.A."/>
            <person name="Wolf J."/>
            <person name="Bergner S.V."/>
            <person name="Schilhabel M.B."/>
            <person name="Klostermeier U.C."/>
            <person name="Beiko R.G."/>
            <person name="Rosenstiel P."/>
            <person name="Hippler M."/>
            <person name="Laroche J."/>
        </authorList>
    </citation>
    <scope>NUCLEOTIDE SEQUENCE [LARGE SCALE GENOMIC DNA]</scope>
    <source>
        <strain evidence="10 11">CCMP1005</strain>
    </source>
</reference>
<keyword evidence="11" id="KW-1185">Reference proteome</keyword>
<dbReference type="GO" id="GO:0071035">
    <property type="term" value="P:nuclear polyadenylation-dependent rRNA catabolic process"/>
    <property type="evidence" value="ECO:0007669"/>
    <property type="project" value="TreeGrafter"/>
</dbReference>
<dbReference type="GO" id="GO:0034476">
    <property type="term" value="P:U5 snRNA 3'-end processing"/>
    <property type="evidence" value="ECO:0007669"/>
    <property type="project" value="TreeGrafter"/>
</dbReference>
<dbReference type="EMBL" id="AGNL01008324">
    <property type="protein sequence ID" value="EJK70603.1"/>
    <property type="molecule type" value="Genomic_DNA"/>
</dbReference>
<evidence type="ECO:0000313" key="11">
    <source>
        <dbReference type="Proteomes" id="UP000266841"/>
    </source>
</evidence>
<dbReference type="GO" id="GO:0034475">
    <property type="term" value="P:U4 snRNA 3'-end processing"/>
    <property type="evidence" value="ECO:0007669"/>
    <property type="project" value="TreeGrafter"/>
</dbReference>
<evidence type="ECO:0000256" key="3">
    <source>
        <dbReference type="ARBA" id="ARBA00006678"/>
    </source>
</evidence>
<dbReference type="GO" id="GO:0000176">
    <property type="term" value="C:nuclear exosome (RNase complex)"/>
    <property type="evidence" value="ECO:0007669"/>
    <property type="project" value="TreeGrafter"/>
</dbReference>
<dbReference type="Gene3D" id="3.30.230.70">
    <property type="entry name" value="GHMP Kinase, N-terminal domain"/>
    <property type="match status" value="1"/>
</dbReference>
<sequence>GLSLIRLWGRGPASHGSLVFSVQPQPSKRQTQQLGPPAEDKGQRQTKDKRRGMTSKVVQRKSGPGDGQGEYSVFAYDHNDPGRVAIVDAYRGLEPRNYVKEFTDHGVRPDGRALGAYRRVTVQPSVLSRNSRGSAMVTLEGGGGGGGGPGVTRAVAACTLLVGRPSAAAPSEGEVDVTLGGSPMSGPRFDIMGREGSDGTTGNYAVANRRGAGGGPAAKTTRGTPRSWRGWAA</sequence>
<dbReference type="GO" id="GO:0000177">
    <property type="term" value="C:cytoplasmic exosome (RNase complex)"/>
    <property type="evidence" value="ECO:0007669"/>
    <property type="project" value="TreeGrafter"/>
</dbReference>
<dbReference type="OrthoDB" id="45882at2759"/>
<dbReference type="GO" id="GO:0034473">
    <property type="term" value="P:U1 snRNA 3'-end processing"/>
    <property type="evidence" value="ECO:0007669"/>
    <property type="project" value="TreeGrafter"/>
</dbReference>
<evidence type="ECO:0000256" key="5">
    <source>
        <dbReference type="ARBA" id="ARBA00022552"/>
    </source>
</evidence>
<dbReference type="GO" id="GO:0000467">
    <property type="term" value="P:exonucleolytic trimming to generate mature 3'-end of 5.8S rRNA from tricistronic rRNA transcript (SSU-rRNA, 5.8S rRNA, LSU-rRNA)"/>
    <property type="evidence" value="ECO:0007669"/>
    <property type="project" value="TreeGrafter"/>
</dbReference>
<feature type="compositionally biased region" description="Polar residues" evidence="9">
    <location>
        <begin position="20"/>
        <end position="34"/>
    </location>
</feature>
<dbReference type="GO" id="GO:0071038">
    <property type="term" value="P:TRAMP-dependent tRNA surveillance pathway"/>
    <property type="evidence" value="ECO:0007669"/>
    <property type="project" value="TreeGrafter"/>
</dbReference>
<evidence type="ECO:0000256" key="1">
    <source>
        <dbReference type="ARBA" id="ARBA00004496"/>
    </source>
</evidence>
<evidence type="ECO:0000256" key="8">
    <source>
        <dbReference type="ARBA" id="ARBA00023242"/>
    </source>
</evidence>
<dbReference type="AlphaFoldDB" id="K0SW12"/>
<dbReference type="PANTHER" id="PTHR11097:SF9">
    <property type="entry name" value="EXOSOME COMPLEX COMPONENT RRP43"/>
    <property type="match status" value="1"/>
</dbReference>
<feature type="region of interest" description="Disordered" evidence="9">
    <location>
        <begin position="195"/>
        <end position="233"/>
    </location>
</feature>
<dbReference type="SUPFAM" id="SSF54211">
    <property type="entry name" value="Ribosomal protein S5 domain 2-like"/>
    <property type="match status" value="1"/>
</dbReference>
<dbReference type="GO" id="GO:0035925">
    <property type="term" value="F:mRNA 3'-UTR AU-rich region binding"/>
    <property type="evidence" value="ECO:0007669"/>
    <property type="project" value="TreeGrafter"/>
</dbReference>
<accession>K0SW12</accession>
<dbReference type="InterPro" id="IPR050590">
    <property type="entry name" value="Exosome_comp_Rrp42_subfam"/>
</dbReference>
<dbReference type="InterPro" id="IPR027408">
    <property type="entry name" value="PNPase/RNase_PH_dom_sf"/>
</dbReference>
<feature type="region of interest" description="Disordered" evidence="9">
    <location>
        <begin position="14"/>
        <end position="71"/>
    </location>
</feature>
<evidence type="ECO:0000256" key="9">
    <source>
        <dbReference type="SAM" id="MobiDB-lite"/>
    </source>
</evidence>
<evidence type="ECO:0000313" key="10">
    <source>
        <dbReference type="EMBL" id="EJK70603.1"/>
    </source>
</evidence>
<dbReference type="Proteomes" id="UP000266841">
    <property type="component" value="Unassembled WGS sequence"/>
</dbReference>
<evidence type="ECO:0000256" key="6">
    <source>
        <dbReference type="ARBA" id="ARBA00022835"/>
    </source>
</evidence>
<dbReference type="InterPro" id="IPR020568">
    <property type="entry name" value="Ribosomal_Su5_D2-typ_SF"/>
</dbReference>
<keyword evidence="7" id="KW-0694">RNA-binding</keyword>
<comment type="similarity">
    <text evidence="3">Belongs to the RNase PH family.</text>
</comment>
<keyword evidence="8" id="KW-0539">Nucleus</keyword>
<organism evidence="10 11">
    <name type="scientific">Thalassiosira oceanica</name>
    <name type="common">Marine diatom</name>
    <dbReference type="NCBI Taxonomy" id="159749"/>
    <lineage>
        <taxon>Eukaryota</taxon>
        <taxon>Sar</taxon>
        <taxon>Stramenopiles</taxon>
        <taxon>Ochrophyta</taxon>
        <taxon>Bacillariophyta</taxon>
        <taxon>Coscinodiscophyceae</taxon>
        <taxon>Thalassiosirophycidae</taxon>
        <taxon>Thalassiosirales</taxon>
        <taxon>Thalassiosiraceae</taxon>
        <taxon>Thalassiosira</taxon>
    </lineage>
</organism>
<keyword evidence="5" id="KW-0698">rRNA processing</keyword>
<comment type="caution">
    <text evidence="10">The sequence shown here is derived from an EMBL/GenBank/DDBJ whole genome shotgun (WGS) entry which is preliminary data.</text>
</comment>
<dbReference type="eggNOG" id="KOG1613">
    <property type="taxonomic scope" value="Eukaryota"/>
</dbReference>